<dbReference type="InterPro" id="IPR006101">
    <property type="entry name" value="Glyco_hydro_2"/>
</dbReference>
<evidence type="ECO:0000256" key="7">
    <source>
        <dbReference type="SAM" id="SignalP"/>
    </source>
</evidence>
<keyword evidence="6" id="KW-1133">Transmembrane helix</keyword>
<dbReference type="PANTHER" id="PTHR42732:SF1">
    <property type="entry name" value="BETA-MANNOSIDASE"/>
    <property type="match status" value="1"/>
</dbReference>
<dbReference type="PROSITE" id="PS00719">
    <property type="entry name" value="GLYCOSYL_HYDROL_F2_1"/>
    <property type="match status" value="1"/>
</dbReference>
<reference evidence="9" key="1">
    <citation type="journal article" date="2021" name="PeerJ">
        <title>Extensive microbial diversity within the chicken gut microbiome revealed by metagenomics and culture.</title>
        <authorList>
            <person name="Gilroy R."/>
            <person name="Ravi A."/>
            <person name="Getino M."/>
            <person name="Pursley I."/>
            <person name="Horton D.L."/>
            <person name="Alikhan N.F."/>
            <person name="Baker D."/>
            <person name="Gharbi K."/>
            <person name="Hall N."/>
            <person name="Watson M."/>
            <person name="Adriaenssens E.M."/>
            <person name="Foster-Nyarko E."/>
            <person name="Jarju S."/>
            <person name="Secka A."/>
            <person name="Antonio M."/>
            <person name="Oren A."/>
            <person name="Chaudhuri R.R."/>
            <person name="La Ragione R."/>
            <person name="Hildebrand F."/>
            <person name="Pallen M.J."/>
        </authorList>
    </citation>
    <scope>NUCLEOTIDE SEQUENCE</scope>
    <source>
        <strain evidence="9">ChiGjej1B1-1692</strain>
    </source>
</reference>
<dbReference type="Pfam" id="PF08305">
    <property type="entry name" value="NPCBM"/>
    <property type="match status" value="1"/>
</dbReference>
<dbReference type="InterPro" id="IPR006103">
    <property type="entry name" value="Glyco_hydro_2_cat"/>
</dbReference>
<feature type="transmembrane region" description="Helical" evidence="6">
    <location>
        <begin position="1535"/>
        <end position="1556"/>
    </location>
</feature>
<dbReference type="Pfam" id="PF18565">
    <property type="entry name" value="Glyco_hydro2_C5"/>
    <property type="match status" value="1"/>
</dbReference>
<dbReference type="InterPro" id="IPR006104">
    <property type="entry name" value="Glyco_hydro_2_N"/>
</dbReference>
<dbReference type="Pfam" id="PF16355">
    <property type="entry name" value="DUF4982"/>
    <property type="match status" value="1"/>
</dbReference>
<accession>A0A9D2SXJ2</accession>
<dbReference type="InterPro" id="IPR013222">
    <property type="entry name" value="Glyco_hyd_98_carb-bd"/>
</dbReference>
<sequence length="1563" mass="172528">MKRKWKKLLAGVCAAAMGLTMFSTAGIPAQSVQAEEAPSGREVLNFNSDWGFYRGDLENAQAPDFDDSEFASVTLPHTMQLAKKHCPGANGVYQGVGWYRRYFTLDESYADKKIQLQFEGVMTDSDVYLNGEKIYTRNGGYVGFTVDITDKVKFGENNVLALRVSKVDSPETPPGKPEASLDFHYWGGIYRDVNMIVTEKTSVTDVLEADQTAGGGVFLTYPEVSSEEATVNVKTDVANDNEESHEIYVKQILEDEEGQAVIEQQSEIQTVDAGSSYQFSQDLVVSDPHLWGIDDPYLYNLVTEVYEDGVKVDEVENNAGIRTIDFKSDGFYLNGERVYLRGANRHQAYQNVGDAAPDSMQYRDALQIKQNGFNAVRAAHYPQDPAFLDACDELGIVVIECQPGWQNFTNTQTFYDRTIRDTREMIRRDRNHPSVILWEASLNETNTSDQWAKDAVAAAREEYPGDQLFLASDYGYHGELYDVCYKVQDTQWSDNQDDWVDFDPEKPFLTREWGDWEGSSKALRKDGEDALNTQVYTRERYLNGDGYSDWGGLDASERIGGYFLWSWNDYARGSNAVTLGSGTVDIDRYEKNGYYWLQSMQPSDNPVYGPMVYISTDYTEESSLTVPVFSNCDSVRLYQNGELVQEITREEAGQDVPNIMAKGGSPIYDFQLSEFAAGTLTAEGIVDGEVVCTHEVNTPGEAAGLQIEIADRGVEPVADGSDLIPVYIKVVDENGTVVPDYEGKVHVEVSGCGSLVGENIPRIQVQDQSPEKGIGFAFVRTSMEAGEIQITAQAEGLADGVGTVTTAVSDDTFVPDGDHTEWTKTEADLEDPENNYKNIAYGKEVTVSTEQSGNTKEKLVDDDDTSRWCAADGSFPQWAEVDLGEVAALNGFQLLWENGAAVYQYKIEVSNDRVNYETVVDMSDNAQVNGYTETQLQKASGRYVRLTVTGCSSGWASLYEFKIIPDEEAETPEPGDVIPDSSVDRLEATSSAEDRGPDKLRDGVTEIGSGWLSESREFPQSVTVYFTKPQTLLGSRIYWEKDSSWYTYDLEVTKDGSTWEPVIQDLRVGGQHYKPETFEEAQENVIAARVTIKNVEAGGVYQIGMAEWMLYGYEYEEPDPEPEKEYEYLSDLEWTSAHSDYTDVKKDQAAYGGGLVLNTAEGRRDFAKGLGADTNSEIIYTLEPGKYDRFESYVGVNANASKNGGEAIFRVYGDDDLLYESPVMMRDDNCELISLDITGVEVLKLSAVWSENPDNPEARYNTHVDWADAKVYTHKEDPEEISTAVLEYALSLAETADTEGVVDSAVKNFNDAKAAAEDILARVQATDTSVTQEMVDESWQNLIRAMQYLSFKQGDKTDLQKVIDMAKSLDLSEYLDEGKQAFTDALAAAEAVLANGDAMQDEVDQSWRDLLKAMSELRLKPSKDALKDLIDEANGISTEGADEETITVFQNALAAALSVYDNEQATEEEVVTAEEGLKAALDQLRAAAEDTDEAGNAGSAGGNKAGASEKDNASAQADAVKNSSAQKSVKTGDTAAPTAGTAAGMMLAAAAGAAAYRRRREMR</sequence>
<protein>
    <submittedName>
        <fullName evidence="9">NPCBM/NEW2 domain-containing protein</fullName>
    </submittedName>
</protein>
<comment type="caution">
    <text evidence="9">The sequence shown here is derived from an EMBL/GenBank/DDBJ whole genome shotgun (WGS) entry which is preliminary data.</text>
</comment>
<dbReference type="Pfam" id="PF07554">
    <property type="entry name" value="FIVAR"/>
    <property type="match status" value="2"/>
</dbReference>
<dbReference type="Gene3D" id="3.20.20.80">
    <property type="entry name" value="Glycosidases"/>
    <property type="match status" value="1"/>
</dbReference>
<dbReference type="Gene3D" id="2.60.40.10">
    <property type="entry name" value="Immunoglobulins"/>
    <property type="match status" value="3"/>
</dbReference>
<dbReference type="GO" id="GO:0005975">
    <property type="term" value="P:carbohydrate metabolic process"/>
    <property type="evidence" value="ECO:0007669"/>
    <property type="project" value="InterPro"/>
</dbReference>
<dbReference type="InterPro" id="IPR000421">
    <property type="entry name" value="FA58C"/>
</dbReference>
<dbReference type="InterPro" id="IPR023230">
    <property type="entry name" value="Glyco_hydro_2_CS"/>
</dbReference>
<proteinExistence type="inferred from homology"/>
<dbReference type="PROSITE" id="PS50022">
    <property type="entry name" value="FA58C_3"/>
    <property type="match status" value="2"/>
</dbReference>
<reference evidence="9" key="2">
    <citation type="submission" date="2021-04" db="EMBL/GenBank/DDBJ databases">
        <authorList>
            <person name="Gilroy R."/>
        </authorList>
    </citation>
    <scope>NUCLEOTIDE SEQUENCE</scope>
    <source>
        <strain evidence="9">ChiGjej1B1-1692</strain>
    </source>
</reference>
<dbReference type="PRINTS" id="PR00132">
    <property type="entry name" value="GLHYDRLASE2"/>
</dbReference>
<feature type="signal peptide" evidence="7">
    <location>
        <begin position="1"/>
        <end position="25"/>
    </location>
</feature>
<dbReference type="Proteomes" id="UP000823894">
    <property type="component" value="Unassembled WGS sequence"/>
</dbReference>
<keyword evidence="6" id="KW-0812">Transmembrane</keyword>
<comment type="similarity">
    <text evidence="1 4">Belongs to the glycosyl hydrolase 2 family.</text>
</comment>
<dbReference type="InterPro" id="IPR032311">
    <property type="entry name" value="DUF4982"/>
</dbReference>
<dbReference type="GO" id="GO:0004553">
    <property type="term" value="F:hydrolase activity, hydrolyzing O-glycosyl compounds"/>
    <property type="evidence" value="ECO:0007669"/>
    <property type="project" value="InterPro"/>
</dbReference>
<evidence type="ECO:0000256" key="5">
    <source>
        <dbReference type="SAM" id="MobiDB-lite"/>
    </source>
</evidence>
<dbReference type="InterPro" id="IPR038637">
    <property type="entry name" value="NPCBM_sf"/>
</dbReference>
<keyword evidence="6" id="KW-0472">Membrane</keyword>
<feature type="compositionally biased region" description="Low complexity" evidence="5">
    <location>
        <begin position="1531"/>
        <end position="1540"/>
    </location>
</feature>
<dbReference type="InterPro" id="IPR008979">
    <property type="entry name" value="Galactose-bd-like_sf"/>
</dbReference>
<dbReference type="Gene3D" id="1.20.1270.70">
    <property type="entry name" value="Designed single chain three-helix bundle"/>
    <property type="match status" value="2"/>
</dbReference>
<evidence type="ECO:0000256" key="3">
    <source>
        <dbReference type="ARBA" id="ARBA00023295"/>
    </source>
</evidence>
<gene>
    <name evidence="9" type="ORF">H9757_10385</name>
</gene>
<dbReference type="InterPro" id="IPR040605">
    <property type="entry name" value="Glyco_hydro2_dom5"/>
</dbReference>
<dbReference type="Pfam" id="PF00703">
    <property type="entry name" value="Glyco_hydro_2"/>
    <property type="match status" value="1"/>
</dbReference>
<dbReference type="EMBL" id="DWWK01000165">
    <property type="protein sequence ID" value="HJC39448.1"/>
    <property type="molecule type" value="Genomic_DNA"/>
</dbReference>
<feature type="region of interest" description="Disordered" evidence="5">
    <location>
        <begin position="1488"/>
        <end position="1540"/>
    </location>
</feature>
<dbReference type="InterPro" id="IPR013783">
    <property type="entry name" value="Ig-like_fold"/>
</dbReference>
<dbReference type="PANTHER" id="PTHR42732">
    <property type="entry name" value="BETA-GALACTOSIDASE"/>
    <property type="match status" value="1"/>
</dbReference>
<name>A0A9D2SXJ2_9FIRM</name>
<dbReference type="InterPro" id="IPR017853">
    <property type="entry name" value="GH"/>
</dbReference>
<evidence type="ECO:0000256" key="1">
    <source>
        <dbReference type="ARBA" id="ARBA00007401"/>
    </source>
</evidence>
<keyword evidence="3 4" id="KW-0326">Glycosidase</keyword>
<keyword evidence="2 4" id="KW-0378">Hydrolase</keyword>
<dbReference type="SUPFAM" id="SSF49785">
    <property type="entry name" value="Galactose-binding domain-like"/>
    <property type="match status" value="4"/>
</dbReference>
<feature type="region of interest" description="Disordered" evidence="5">
    <location>
        <begin position="969"/>
        <end position="999"/>
    </location>
</feature>
<dbReference type="SUPFAM" id="SSF51445">
    <property type="entry name" value="(Trans)glycosidases"/>
    <property type="match status" value="1"/>
</dbReference>
<dbReference type="Gene3D" id="2.60.120.260">
    <property type="entry name" value="Galactose-binding domain-like"/>
    <property type="match status" value="3"/>
</dbReference>
<organism evidence="9 10">
    <name type="scientific">Candidatus Mediterraneibacter faecigallinarum</name>
    <dbReference type="NCBI Taxonomy" id="2838669"/>
    <lineage>
        <taxon>Bacteria</taxon>
        <taxon>Bacillati</taxon>
        <taxon>Bacillota</taxon>
        <taxon>Clostridia</taxon>
        <taxon>Lachnospirales</taxon>
        <taxon>Lachnospiraceae</taxon>
        <taxon>Mediterraneibacter</taxon>
    </lineage>
</organism>
<evidence type="ECO:0000313" key="9">
    <source>
        <dbReference type="EMBL" id="HJC39448.1"/>
    </source>
</evidence>
<evidence type="ECO:0000313" key="10">
    <source>
        <dbReference type="Proteomes" id="UP000823894"/>
    </source>
</evidence>
<dbReference type="InterPro" id="IPR051913">
    <property type="entry name" value="GH2_Domain-Containing"/>
</dbReference>
<evidence type="ECO:0000259" key="8">
    <source>
        <dbReference type="PROSITE" id="PS50022"/>
    </source>
</evidence>
<dbReference type="Pfam" id="PF02837">
    <property type="entry name" value="Glyco_hydro_2_N"/>
    <property type="match status" value="1"/>
</dbReference>
<dbReference type="InterPro" id="IPR036156">
    <property type="entry name" value="Beta-gal/glucu_dom_sf"/>
</dbReference>
<feature type="compositionally biased region" description="Basic and acidic residues" evidence="5">
    <location>
        <begin position="982"/>
        <end position="999"/>
    </location>
</feature>
<dbReference type="Pfam" id="PF02836">
    <property type="entry name" value="Glyco_hydro_2_C"/>
    <property type="match status" value="1"/>
</dbReference>
<dbReference type="InterPro" id="IPR006102">
    <property type="entry name" value="Ig-like_GH2"/>
</dbReference>
<evidence type="ECO:0000256" key="2">
    <source>
        <dbReference type="ARBA" id="ARBA00022801"/>
    </source>
</evidence>
<dbReference type="SUPFAM" id="SSF49303">
    <property type="entry name" value="beta-Galactosidase/glucuronidase domain"/>
    <property type="match status" value="1"/>
</dbReference>
<dbReference type="Pfam" id="PF00754">
    <property type="entry name" value="F5_F8_type_C"/>
    <property type="match status" value="2"/>
</dbReference>
<dbReference type="Gene3D" id="2.60.120.1060">
    <property type="entry name" value="NPCBM/NEW2 domain"/>
    <property type="match status" value="1"/>
</dbReference>
<evidence type="ECO:0000256" key="6">
    <source>
        <dbReference type="SAM" id="Phobius"/>
    </source>
</evidence>
<feature type="chain" id="PRO_5038963535" evidence="7">
    <location>
        <begin position="26"/>
        <end position="1563"/>
    </location>
</feature>
<feature type="domain" description="F5/8 type C" evidence="8">
    <location>
        <begin position="971"/>
        <end position="1062"/>
    </location>
</feature>
<dbReference type="SMART" id="SM00776">
    <property type="entry name" value="NPCBM"/>
    <property type="match status" value="1"/>
</dbReference>
<feature type="domain" description="F5/8 type C" evidence="8">
    <location>
        <begin position="829"/>
        <end position="966"/>
    </location>
</feature>
<keyword evidence="7" id="KW-0732">Signal</keyword>
<evidence type="ECO:0000256" key="4">
    <source>
        <dbReference type="RuleBase" id="RU361154"/>
    </source>
</evidence>